<comment type="function">
    <text evidence="10">Pyrophosphatase that catalyzes the hydrolysis of nucleoside triphosphates to their monophosphate derivatives, with a high preference for the non-canonical purine nucleotides XTP (xanthosine triphosphate), dITP (deoxyinosine triphosphate) and ITP. Seems to function as a house-cleaning enzyme that removes non-canonical purine nucleotides from the nucleotide pool, thus preventing their incorporation into DNA/RNA and avoiding chromosomal lesions.</text>
</comment>
<comment type="caution">
    <text evidence="12">The sequence shown here is derived from an EMBL/GenBank/DDBJ whole genome shotgun (WGS) entry which is preliminary data.</text>
</comment>
<evidence type="ECO:0000313" key="12">
    <source>
        <dbReference type="EMBL" id="EFD94818.1"/>
    </source>
</evidence>
<feature type="binding site" evidence="10">
    <location>
        <begin position="8"/>
        <end position="13"/>
    </location>
    <ligand>
        <name>substrate</name>
    </ligand>
</feature>
<evidence type="ECO:0000313" key="14">
    <source>
        <dbReference type="Proteomes" id="UP000003242"/>
    </source>
</evidence>
<organism evidence="12 14">
    <name type="scientific">Megasphaera lornae</name>
    <dbReference type="NCBI Taxonomy" id="1000568"/>
    <lineage>
        <taxon>Bacteria</taxon>
        <taxon>Bacillati</taxon>
        <taxon>Bacillota</taxon>
        <taxon>Negativicutes</taxon>
        <taxon>Veillonellales</taxon>
        <taxon>Veillonellaceae</taxon>
        <taxon>Megasphaera</taxon>
    </lineage>
</organism>
<dbReference type="InterPro" id="IPR029001">
    <property type="entry name" value="ITPase-like_fam"/>
</dbReference>
<evidence type="ECO:0000256" key="10">
    <source>
        <dbReference type="HAMAP-Rule" id="MF_01405"/>
    </source>
</evidence>
<dbReference type="SUPFAM" id="SSF52972">
    <property type="entry name" value="ITPase-like"/>
    <property type="match status" value="1"/>
</dbReference>
<keyword evidence="6 10" id="KW-0460">Magnesium</keyword>
<protein>
    <recommendedName>
        <fullName evidence="10">dITP/XTP pyrophosphatase</fullName>
        <ecNumber evidence="10">3.6.1.66</ecNumber>
    </recommendedName>
    <alternativeName>
        <fullName evidence="10">Non-canonical purine NTP pyrophosphatase</fullName>
    </alternativeName>
    <alternativeName>
        <fullName evidence="10">Non-standard purine NTP pyrophosphatase</fullName>
    </alternativeName>
    <alternativeName>
        <fullName evidence="10">Nucleoside-triphosphate diphosphatase</fullName>
    </alternativeName>
    <alternativeName>
        <fullName evidence="10">Nucleoside-triphosphate pyrophosphatase</fullName>
        <shortName evidence="10">NTPase</shortName>
    </alternativeName>
</protein>
<feature type="binding site" evidence="10">
    <location>
        <position position="42"/>
    </location>
    <ligand>
        <name>Mg(2+)</name>
        <dbReference type="ChEBI" id="CHEBI:18420"/>
    </ligand>
</feature>
<comment type="catalytic activity">
    <reaction evidence="10">
        <text>ITP + H2O = IMP + diphosphate + H(+)</text>
        <dbReference type="Rhea" id="RHEA:29399"/>
        <dbReference type="ChEBI" id="CHEBI:15377"/>
        <dbReference type="ChEBI" id="CHEBI:15378"/>
        <dbReference type="ChEBI" id="CHEBI:33019"/>
        <dbReference type="ChEBI" id="CHEBI:58053"/>
        <dbReference type="ChEBI" id="CHEBI:61402"/>
        <dbReference type="EC" id="3.6.1.66"/>
    </reaction>
</comment>
<evidence type="ECO:0000256" key="8">
    <source>
        <dbReference type="ARBA" id="ARBA00051875"/>
    </source>
</evidence>
<evidence type="ECO:0000256" key="4">
    <source>
        <dbReference type="ARBA" id="ARBA00022741"/>
    </source>
</evidence>
<feature type="binding site" evidence="10">
    <location>
        <position position="71"/>
    </location>
    <ligand>
        <name>Mg(2+)</name>
        <dbReference type="ChEBI" id="CHEBI:18420"/>
    </ligand>
</feature>
<evidence type="ECO:0000256" key="9">
    <source>
        <dbReference type="ARBA" id="ARBA00052017"/>
    </source>
</evidence>
<dbReference type="GO" id="GO:0036220">
    <property type="term" value="F:ITP diphosphatase activity"/>
    <property type="evidence" value="ECO:0007669"/>
    <property type="project" value="UniProtKB-UniRule"/>
</dbReference>
<dbReference type="eggNOG" id="COG0127">
    <property type="taxonomic scope" value="Bacteria"/>
</dbReference>
<evidence type="ECO:0000256" key="1">
    <source>
        <dbReference type="ARBA" id="ARBA00008023"/>
    </source>
</evidence>
<name>D3LSN1_9FIRM</name>
<dbReference type="RefSeq" id="WP_007390858.1">
    <property type="nucleotide sequence ID" value="NZ_ADGP01000003.1"/>
</dbReference>
<evidence type="ECO:0000313" key="15">
    <source>
        <dbReference type="Proteomes" id="UP000004018"/>
    </source>
</evidence>
<feature type="binding site" evidence="10">
    <location>
        <begin position="182"/>
        <end position="183"/>
    </location>
    <ligand>
        <name>substrate</name>
    </ligand>
</feature>
<comment type="cofactor">
    <cofactor evidence="10">
        <name>Mg(2+)</name>
        <dbReference type="ChEBI" id="CHEBI:18420"/>
    </cofactor>
    <text evidence="10">Binds 1 Mg(2+) ion per subunit.</text>
</comment>
<keyword evidence="7 10" id="KW-0546">Nucleotide metabolism</keyword>
<dbReference type="GO" id="GO:0036222">
    <property type="term" value="F:XTP diphosphatase activity"/>
    <property type="evidence" value="ECO:0007669"/>
    <property type="project" value="UniProtKB-UniRule"/>
</dbReference>
<evidence type="ECO:0000313" key="13">
    <source>
        <dbReference type="EMBL" id="EGL41045.1"/>
    </source>
</evidence>
<dbReference type="GO" id="GO:0035870">
    <property type="term" value="F:dITP diphosphatase activity"/>
    <property type="evidence" value="ECO:0007669"/>
    <property type="project" value="UniProtKB-UniRule"/>
</dbReference>
<dbReference type="NCBIfam" id="NF011397">
    <property type="entry name" value="PRK14822.1"/>
    <property type="match status" value="1"/>
</dbReference>
<dbReference type="CDD" id="cd00515">
    <property type="entry name" value="HAM1"/>
    <property type="match status" value="1"/>
</dbReference>
<evidence type="ECO:0000256" key="11">
    <source>
        <dbReference type="RuleBase" id="RU003781"/>
    </source>
</evidence>
<dbReference type="PANTHER" id="PTHR11067:SF9">
    <property type="entry name" value="INOSINE TRIPHOSPHATE PYROPHOSPHATASE"/>
    <property type="match status" value="1"/>
</dbReference>
<reference evidence="13 15" key="3">
    <citation type="submission" date="2011-04" db="EMBL/GenBank/DDBJ databases">
        <authorList>
            <person name="Harkins D.M."/>
            <person name="Madupu R."/>
            <person name="Durkin A.S."/>
            <person name="Torralba M."/>
            <person name="Methe B."/>
            <person name="Sutton G.G."/>
            <person name="Nelson K.E."/>
        </authorList>
    </citation>
    <scope>NUCLEOTIDE SEQUENCE [LARGE SCALE GENOMIC DNA]</scope>
    <source>
        <strain evidence="13 15">UPII 199-6</strain>
    </source>
</reference>
<dbReference type="EMBL" id="AFIJ01000018">
    <property type="protein sequence ID" value="EGL41045.1"/>
    <property type="molecule type" value="Genomic_DNA"/>
</dbReference>
<proteinExistence type="inferred from homology"/>
<keyword evidence="5 10" id="KW-0378">Hydrolase</keyword>
<feature type="binding site" evidence="10">
    <location>
        <position position="177"/>
    </location>
    <ligand>
        <name>substrate</name>
    </ligand>
</feature>
<evidence type="ECO:0000256" key="3">
    <source>
        <dbReference type="ARBA" id="ARBA00022723"/>
    </source>
</evidence>
<dbReference type="AlphaFoldDB" id="D3LSN1"/>
<feature type="binding site" evidence="10">
    <location>
        <position position="72"/>
    </location>
    <ligand>
        <name>substrate</name>
    </ligand>
</feature>
<gene>
    <name evidence="12" type="primary">rdgB</name>
    <name evidence="12" type="ORF">HMPREF0889_0970</name>
    <name evidence="13" type="ORF">HMPREF1039_1323</name>
</gene>
<dbReference type="NCBIfam" id="TIGR00042">
    <property type="entry name" value="RdgB/HAM1 family non-canonical purine NTP pyrophosphatase"/>
    <property type="match status" value="1"/>
</dbReference>
<dbReference type="FunFam" id="3.90.950.10:FF:000001">
    <property type="entry name" value="dITP/XTP pyrophosphatase"/>
    <property type="match status" value="1"/>
</dbReference>
<comment type="catalytic activity">
    <reaction evidence="9 10">
        <text>XTP + H2O = XMP + diphosphate + H(+)</text>
        <dbReference type="Rhea" id="RHEA:28610"/>
        <dbReference type="ChEBI" id="CHEBI:15377"/>
        <dbReference type="ChEBI" id="CHEBI:15378"/>
        <dbReference type="ChEBI" id="CHEBI:33019"/>
        <dbReference type="ChEBI" id="CHEBI:57464"/>
        <dbReference type="ChEBI" id="CHEBI:61314"/>
        <dbReference type="EC" id="3.6.1.66"/>
    </reaction>
</comment>
<evidence type="ECO:0000256" key="6">
    <source>
        <dbReference type="ARBA" id="ARBA00022842"/>
    </source>
</evidence>
<comment type="subunit">
    <text evidence="2 10">Homodimer.</text>
</comment>
<dbReference type="GO" id="GO:0009146">
    <property type="term" value="P:purine nucleoside triphosphate catabolic process"/>
    <property type="evidence" value="ECO:0007669"/>
    <property type="project" value="UniProtKB-UniRule"/>
</dbReference>
<dbReference type="Proteomes" id="UP000003242">
    <property type="component" value="Unassembled WGS sequence"/>
</dbReference>
<evidence type="ECO:0000256" key="2">
    <source>
        <dbReference type="ARBA" id="ARBA00011738"/>
    </source>
</evidence>
<dbReference type="GO" id="GO:0017111">
    <property type="term" value="F:ribonucleoside triphosphate phosphatase activity"/>
    <property type="evidence" value="ECO:0007669"/>
    <property type="project" value="InterPro"/>
</dbReference>
<comment type="catalytic activity">
    <reaction evidence="8 10">
        <text>dITP + H2O = dIMP + diphosphate + H(+)</text>
        <dbReference type="Rhea" id="RHEA:28342"/>
        <dbReference type="ChEBI" id="CHEBI:15377"/>
        <dbReference type="ChEBI" id="CHEBI:15378"/>
        <dbReference type="ChEBI" id="CHEBI:33019"/>
        <dbReference type="ChEBI" id="CHEBI:61194"/>
        <dbReference type="ChEBI" id="CHEBI:61382"/>
        <dbReference type="EC" id="3.6.1.66"/>
    </reaction>
</comment>
<dbReference type="PANTHER" id="PTHR11067">
    <property type="entry name" value="INOSINE TRIPHOSPHATE PYROPHOSPHATASE/HAM1 PROTEIN"/>
    <property type="match status" value="1"/>
</dbReference>
<dbReference type="GO" id="GO:0000166">
    <property type="term" value="F:nucleotide binding"/>
    <property type="evidence" value="ECO:0007669"/>
    <property type="project" value="UniProtKB-KW"/>
</dbReference>
<dbReference type="Pfam" id="PF01725">
    <property type="entry name" value="Ham1p_like"/>
    <property type="match status" value="1"/>
</dbReference>
<dbReference type="GO" id="GO:0005829">
    <property type="term" value="C:cytosol"/>
    <property type="evidence" value="ECO:0007669"/>
    <property type="project" value="TreeGrafter"/>
</dbReference>
<comment type="similarity">
    <text evidence="1 10 11">Belongs to the HAM1 NTPase family.</text>
</comment>
<feature type="binding site" evidence="10">
    <location>
        <begin position="154"/>
        <end position="157"/>
    </location>
    <ligand>
        <name>substrate</name>
    </ligand>
</feature>
<reference evidence="12" key="2">
    <citation type="submission" date="2009-12" db="EMBL/GenBank/DDBJ databases">
        <authorList>
            <person name="Madupu R."/>
            <person name="Durkin A.S."/>
            <person name="Torralba M."/>
            <person name="Methe B."/>
            <person name="Sutton G.G."/>
            <person name="Strausberg R.L."/>
            <person name="Nelson K.E."/>
        </authorList>
    </citation>
    <scope>NUCLEOTIDE SEQUENCE</scope>
    <source>
        <strain evidence="12">28L</strain>
    </source>
</reference>
<sequence>MRQLVLATHNAGKIRELRTMLSPAGYEVVAVREVLPTLKEPEETGQTFLENARLKSQYYAKATGRPCLADDSGLCVEALQGRPGVYSARYAGIHGDDAANNAKLLTEIRHLPPAMRTAYYACVLVLSFPDGREIVAEGKCHGMIIETPVGTNGFGYDPYFYLPQKGKTMAELTAIEKNTCSHRGIALKKLLQVLV</sequence>
<keyword evidence="3 10" id="KW-0479">Metal-binding</keyword>
<dbReference type="EMBL" id="ADGP01000003">
    <property type="protein sequence ID" value="EFD94818.1"/>
    <property type="molecule type" value="Genomic_DNA"/>
</dbReference>
<keyword evidence="15" id="KW-1185">Reference proteome</keyword>
<feature type="active site" description="Proton acceptor" evidence="10">
    <location>
        <position position="71"/>
    </location>
</feature>
<reference evidence="14" key="1">
    <citation type="submission" date="2009-12" db="EMBL/GenBank/DDBJ databases">
        <title>Sequence of Clostridiales genomosp. BVAB3 str. UPII9-5.</title>
        <authorList>
            <person name="Madupu R."/>
            <person name="Durkin A.S."/>
            <person name="Torralba M."/>
            <person name="Methe B."/>
            <person name="Sutton G.G."/>
            <person name="Strausberg R.L."/>
            <person name="Nelson K.E."/>
        </authorList>
    </citation>
    <scope>NUCLEOTIDE SEQUENCE [LARGE SCALE GENOMIC DNA]</scope>
    <source>
        <strain evidence="14">28L</strain>
    </source>
</reference>
<evidence type="ECO:0000256" key="5">
    <source>
        <dbReference type="ARBA" id="ARBA00022801"/>
    </source>
</evidence>
<dbReference type="HAMAP" id="MF_01405">
    <property type="entry name" value="Non_canon_purine_NTPase"/>
    <property type="match status" value="1"/>
</dbReference>
<dbReference type="InterPro" id="IPR020922">
    <property type="entry name" value="dITP/XTP_pyrophosphatase"/>
</dbReference>
<dbReference type="Proteomes" id="UP000004018">
    <property type="component" value="Unassembled WGS sequence"/>
</dbReference>
<accession>D3LSN1</accession>
<dbReference type="GO" id="GO:0009117">
    <property type="term" value="P:nucleotide metabolic process"/>
    <property type="evidence" value="ECO:0007669"/>
    <property type="project" value="UniProtKB-KW"/>
</dbReference>
<keyword evidence="4 10" id="KW-0547">Nucleotide-binding</keyword>
<dbReference type="InterPro" id="IPR002637">
    <property type="entry name" value="RdgB/HAM1"/>
</dbReference>
<evidence type="ECO:0000256" key="7">
    <source>
        <dbReference type="ARBA" id="ARBA00023080"/>
    </source>
</evidence>
<dbReference type="STRING" id="699218.HMPREF0889_0970"/>
<dbReference type="EC" id="3.6.1.66" evidence="10"/>
<dbReference type="GO" id="GO:0046872">
    <property type="term" value="F:metal ion binding"/>
    <property type="evidence" value="ECO:0007669"/>
    <property type="project" value="UniProtKB-KW"/>
</dbReference>
<dbReference type="Gene3D" id="3.90.950.10">
    <property type="match status" value="1"/>
</dbReference>
<dbReference type="OrthoDB" id="9807456at2"/>